<dbReference type="EMBL" id="QNRK01000001">
    <property type="protein sequence ID" value="RBP18132.1"/>
    <property type="molecule type" value="Genomic_DNA"/>
</dbReference>
<dbReference type="Pfam" id="PF01613">
    <property type="entry name" value="Flavin_Reduct"/>
    <property type="match status" value="1"/>
</dbReference>
<keyword evidence="5" id="KW-1185">Reference proteome</keyword>
<dbReference type="SUPFAM" id="SSF50475">
    <property type="entry name" value="FMN-binding split barrel"/>
    <property type="match status" value="1"/>
</dbReference>
<evidence type="ECO:0000313" key="4">
    <source>
        <dbReference type="EMBL" id="RBP18132.1"/>
    </source>
</evidence>
<feature type="domain" description="Flavin reductase like" evidence="3">
    <location>
        <begin position="18"/>
        <end position="165"/>
    </location>
</feature>
<dbReference type="InterPro" id="IPR002563">
    <property type="entry name" value="Flavin_Rdtase-like_dom"/>
</dbReference>
<dbReference type="GO" id="GO:0010181">
    <property type="term" value="F:FMN binding"/>
    <property type="evidence" value="ECO:0007669"/>
    <property type="project" value="InterPro"/>
</dbReference>
<dbReference type="InterPro" id="IPR050268">
    <property type="entry name" value="NADH-dep_flavin_reductase"/>
</dbReference>
<dbReference type="SMART" id="SM00903">
    <property type="entry name" value="Flavin_Reduct"/>
    <property type="match status" value="1"/>
</dbReference>
<evidence type="ECO:0000313" key="5">
    <source>
        <dbReference type="Proteomes" id="UP000253529"/>
    </source>
</evidence>
<dbReference type="PANTHER" id="PTHR30466">
    <property type="entry name" value="FLAVIN REDUCTASE"/>
    <property type="match status" value="1"/>
</dbReference>
<dbReference type="PANTHER" id="PTHR30466:SF11">
    <property type="entry name" value="FLAVIN-DEPENDENT MONOOXYGENASE, REDUCTASE SUBUNIT HSAB"/>
    <property type="match status" value="1"/>
</dbReference>
<keyword evidence="2" id="KW-0560">Oxidoreductase</keyword>
<dbReference type="Proteomes" id="UP000253529">
    <property type="component" value="Unassembled WGS sequence"/>
</dbReference>
<dbReference type="AlphaFoldDB" id="A0A366FTX7"/>
<evidence type="ECO:0000259" key="3">
    <source>
        <dbReference type="SMART" id="SM00903"/>
    </source>
</evidence>
<protein>
    <submittedName>
        <fullName evidence="4">Flavin reductase (DIM6/NTAB) family NADH-FMN oxidoreductase RutF</fullName>
    </submittedName>
</protein>
<organism evidence="4 5">
    <name type="scientific">Roseiarcus fermentans</name>
    <dbReference type="NCBI Taxonomy" id="1473586"/>
    <lineage>
        <taxon>Bacteria</taxon>
        <taxon>Pseudomonadati</taxon>
        <taxon>Pseudomonadota</taxon>
        <taxon>Alphaproteobacteria</taxon>
        <taxon>Hyphomicrobiales</taxon>
        <taxon>Roseiarcaceae</taxon>
        <taxon>Roseiarcus</taxon>
    </lineage>
</organism>
<proteinExistence type="inferred from homology"/>
<accession>A0A366FTX7</accession>
<dbReference type="InterPro" id="IPR012349">
    <property type="entry name" value="Split_barrel_FMN-bd"/>
</dbReference>
<comment type="caution">
    <text evidence="4">The sequence shown here is derived from an EMBL/GenBank/DDBJ whole genome shotgun (WGS) entry which is preliminary data.</text>
</comment>
<evidence type="ECO:0000256" key="1">
    <source>
        <dbReference type="ARBA" id="ARBA00008898"/>
    </source>
</evidence>
<comment type="similarity">
    <text evidence="1">Belongs to the non-flavoprotein flavin reductase family.</text>
</comment>
<dbReference type="GO" id="GO:0042602">
    <property type="term" value="F:riboflavin reductase (NADPH) activity"/>
    <property type="evidence" value="ECO:0007669"/>
    <property type="project" value="TreeGrafter"/>
</dbReference>
<gene>
    <name evidence="4" type="ORF">DFR50_10174</name>
</gene>
<evidence type="ECO:0000256" key="2">
    <source>
        <dbReference type="ARBA" id="ARBA00023002"/>
    </source>
</evidence>
<sequence length="175" mass="18487">MAHVSPEPGSLARLTEAMRHLAGGVAVITVGKPPERSGYTGTAVFSLSINPERIVISIGRQSSSYSVIRQHGLFGVNILSAGQQHVADLFAGRGGVKGEARYQGAEWIVTPRGVSLLVGALATAEFRVEEIIERHSHAIVIGEPLAISATSDSDALIYWRSAYRAVGSGVRLAAE</sequence>
<name>A0A366FTX7_9HYPH</name>
<dbReference type="Gene3D" id="2.30.110.10">
    <property type="entry name" value="Electron Transport, Fmn-binding Protein, Chain A"/>
    <property type="match status" value="1"/>
</dbReference>
<reference evidence="4 5" key="1">
    <citation type="submission" date="2018-06" db="EMBL/GenBank/DDBJ databases">
        <title>Genomic Encyclopedia of Type Strains, Phase IV (KMG-IV): sequencing the most valuable type-strain genomes for metagenomic binning, comparative biology and taxonomic classification.</title>
        <authorList>
            <person name="Goeker M."/>
        </authorList>
    </citation>
    <scope>NUCLEOTIDE SEQUENCE [LARGE SCALE GENOMIC DNA]</scope>
    <source>
        <strain evidence="4 5">DSM 24875</strain>
    </source>
</reference>